<comment type="function">
    <text evidence="4">Exhibits S-adenosyl-L-methionine-dependent methyltransferase activity.</text>
</comment>
<comment type="caution">
    <text evidence="5">The sequence shown here is derived from an EMBL/GenBank/DDBJ whole genome shotgun (WGS) entry which is preliminary data.</text>
</comment>
<comment type="similarity">
    <text evidence="1 4">Belongs to the UPF0677 family.</text>
</comment>
<dbReference type="EMBL" id="AALD02000003">
    <property type="protein sequence ID" value="EEQ12087.1"/>
    <property type="molecule type" value="Genomic_DNA"/>
</dbReference>
<gene>
    <name evidence="5" type="ORF">ymoll0001_24920</name>
</gene>
<name>A0ABP2EIA7_YERMW</name>
<dbReference type="PANTHER" id="PTHR43619">
    <property type="entry name" value="S-ADENOSYL-L-METHIONINE-DEPENDENT METHYLTRANSFERASE YKTD-RELATED"/>
    <property type="match status" value="1"/>
</dbReference>
<keyword evidence="3" id="KW-0808">Transferase</keyword>
<dbReference type="RefSeq" id="WP_004873722.1">
    <property type="nucleotide sequence ID" value="NZ_AALD02000003.1"/>
</dbReference>
<dbReference type="SUPFAM" id="SSF53335">
    <property type="entry name" value="S-adenosyl-L-methionine-dependent methyltransferases"/>
    <property type="match status" value="1"/>
</dbReference>
<dbReference type="InterPro" id="IPR011610">
    <property type="entry name" value="SAM_mthyl_Trfase_ML2640-like"/>
</dbReference>
<dbReference type="InterPro" id="IPR007213">
    <property type="entry name" value="Ppm1/Ppm2/Tcmp"/>
</dbReference>
<dbReference type="EC" id="2.1.1.-" evidence="4"/>
<evidence type="ECO:0000313" key="6">
    <source>
        <dbReference type="Proteomes" id="UP000003027"/>
    </source>
</evidence>
<dbReference type="Gene3D" id="3.40.50.150">
    <property type="entry name" value="Vaccinia Virus protein VP39"/>
    <property type="match status" value="1"/>
</dbReference>
<dbReference type="InterPro" id="IPR029063">
    <property type="entry name" value="SAM-dependent_MTases_sf"/>
</dbReference>
<keyword evidence="2 4" id="KW-0489">Methyltransferase</keyword>
<keyword evidence="6" id="KW-1185">Reference proteome</keyword>
<sequence length="312" mass="35047">MGVSLCQKKTKSGFSATAELTCLLRAKSYGEKKPHLKSDDYVAVILSQTFHSLFSMMQKTFLLGDDVLNLATPAGIYPYIVARTLYIDAIFQKTAGRFSKIFILGAGYDSRAIRFYHALQHSRIFEIDHPAMQQHKIEKLSEVHISPPSNLTFLPIDFNQQNLADTLANFPLQTGEKCLFLLEGLLMYLDPTQVKTLLSAISDYSSDGSQIIFDFVYENLLVDDHGITDNPPRNPEYGVKESIEGVRTIGEAWTFGIAAQGIDGFLQQYGFTLLDRADAHELEKRFFTDNQGKCLERINTASCLIYASREKS</sequence>
<reference evidence="5" key="1">
    <citation type="submission" date="2008-12" db="EMBL/GenBank/DDBJ databases">
        <title>Annotation of the Yersinia mollaretii ATCC 43969 genome.</title>
        <authorList>
            <person name="Read T.D."/>
            <person name="Akmal A."/>
            <person name="Bishop-Lilly K."/>
            <person name="Chen P.E."/>
            <person name="Cook C."/>
            <person name="Kiley M.P."/>
            <person name="Lentz S."/>
            <person name="Mateczun A."/>
            <person name="Nagarajan N."/>
            <person name="Nolan N."/>
            <person name="Osborne B.I."/>
            <person name="Pop M."/>
            <person name="Sozhamannan S."/>
            <person name="Stewart A.C."/>
            <person name="Sulakvelidze A."/>
            <person name="Thomason B."/>
            <person name="Willner K."/>
            <person name="Zwick M.E."/>
        </authorList>
    </citation>
    <scope>NUCLEOTIDE SEQUENCE [LARGE SCALE GENOMIC DNA]</scope>
    <source>
        <strain evidence="5">ATCC 43969</strain>
    </source>
</reference>
<evidence type="ECO:0000256" key="1">
    <source>
        <dbReference type="ARBA" id="ARBA00008138"/>
    </source>
</evidence>
<dbReference type="Proteomes" id="UP000003027">
    <property type="component" value="Unassembled WGS sequence"/>
</dbReference>
<dbReference type="NCBIfam" id="TIGR00027">
    <property type="entry name" value="mthyl_TIGR00027"/>
    <property type="match status" value="1"/>
</dbReference>
<organism evidence="5 6">
    <name type="scientific">Yersinia mollaretii (strain ATCC 43969 / DSM 18520 / CIP 103324 / CNY 7263 / WAIP 204)</name>
    <dbReference type="NCBI Taxonomy" id="349967"/>
    <lineage>
        <taxon>Bacteria</taxon>
        <taxon>Pseudomonadati</taxon>
        <taxon>Pseudomonadota</taxon>
        <taxon>Gammaproteobacteria</taxon>
        <taxon>Enterobacterales</taxon>
        <taxon>Yersiniaceae</taxon>
        <taxon>Yersinia</taxon>
    </lineage>
</organism>
<protein>
    <recommendedName>
        <fullName evidence="4">S-adenosyl-L-methionine-dependent methyltransferase</fullName>
        <ecNumber evidence="4">2.1.1.-</ecNumber>
    </recommendedName>
</protein>
<dbReference type="Pfam" id="PF04072">
    <property type="entry name" value="LCM"/>
    <property type="match status" value="1"/>
</dbReference>
<evidence type="ECO:0000256" key="3">
    <source>
        <dbReference type="ARBA" id="ARBA00022679"/>
    </source>
</evidence>
<evidence type="ECO:0000256" key="2">
    <source>
        <dbReference type="ARBA" id="ARBA00022603"/>
    </source>
</evidence>
<dbReference type="PANTHER" id="PTHR43619:SF2">
    <property type="entry name" value="S-ADENOSYL-L-METHIONINE-DEPENDENT METHYLTRANSFERASES SUPERFAMILY PROTEIN"/>
    <property type="match status" value="1"/>
</dbReference>
<evidence type="ECO:0000256" key="4">
    <source>
        <dbReference type="RuleBase" id="RU362030"/>
    </source>
</evidence>
<proteinExistence type="inferred from homology"/>
<keyword evidence="4" id="KW-0949">S-adenosyl-L-methionine</keyword>
<accession>A0ABP2EIA7</accession>
<evidence type="ECO:0000313" key="5">
    <source>
        <dbReference type="EMBL" id="EEQ12087.1"/>
    </source>
</evidence>